<dbReference type="RefSeq" id="WP_072346519.1">
    <property type="nucleotide sequence ID" value="NZ_FPKU01000004.1"/>
</dbReference>
<gene>
    <name evidence="1" type="ORF">SAMN02983003_3827</name>
</gene>
<organism evidence="1 2">
    <name type="scientific">Devosia enhydra</name>
    <dbReference type="NCBI Taxonomy" id="665118"/>
    <lineage>
        <taxon>Bacteria</taxon>
        <taxon>Pseudomonadati</taxon>
        <taxon>Pseudomonadota</taxon>
        <taxon>Alphaproteobacteria</taxon>
        <taxon>Hyphomicrobiales</taxon>
        <taxon>Devosiaceae</taxon>
        <taxon>Devosia</taxon>
    </lineage>
</organism>
<dbReference type="EMBL" id="FPKU01000004">
    <property type="protein sequence ID" value="SFZ86636.1"/>
    <property type="molecule type" value="Genomic_DNA"/>
</dbReference>
<dbReference type="OrthoDB" id="1346484at2"/>
<sequence length="180" mass="19514">MRTLLWLVFGVVLGAVIHIGVILALPRLATNDLWSEVERLDALGQVVILPAARAGEPNPFRLDPELAYAVCRIDLREGPGVVSGVLPAGFWSLAVYDRAGAAIYSTTNRDGIGRNLDLGIFNRAQTRLLATQQLDIAEGLLIVESHGDDVFVAVRMALPHQVMRARFEADLADMVCGNIS</sequence>
<name>A0A1K2I4H9_9HYPH</name>
<keyword evidence="2" id="KW-1185">Reference proteome</keyword>
<proteinExistence type="predicted"/>
<evidence type="ECO:0000313" key="1">
    <source>
        <dbReference type="EMBL" id="SFZ86636.1"/>
    </source>
</evidence>
<dbReference type="Proteomes" id="UP000183447">
    <property type="component" value="Unassembled WGS sequence"/>
</dbReference>
<dbReference type="STRING" id="665118.SAMN02983003_3827"/>
<protein>
    <submittedName>
        <fullName evidence="1">Uncharacterized membrane protein</fullName>
    </submittedName>
</protein>
<evidence type="ECO:0000313" key="2">
    <source>
        <dbReference type="Proteomes" id="UP000183447"/>
    </source>
</evidence>
<dbReference type="AlphaFoldDB" id="A0A1K2I4H9"/>
<reference evidence="1 2" key="1">
    <citation type="submission" date="2016-11" db="EMBL/GenBank/DDBJ databases">
        <authorList>
            <person name="Jaros S."/>
            <person name="Januszkiewicz K."/>
            <person name="Wedrychowicz H."/>
        </authorList>
    </citation>
    <scope>NUCLEOTIDE SEQUENCE [LARGE SCALE GENOMIC DNA]</scope>
    <source>
        <strain evidence="1 2">ATCC 23634</strain>
    </source>
</reference>
<accession>A0A1K2I4H9</accession>